<dbReference type="PANTHER" id="PTHR31651:SF44">
    <property type="entry name" value="AUXIN EFFLUX CARRIER FAMILY PROTEIN"/>
    <property type="match status" value="1"/>
</dbReference>
<evidence type="ECO:0000256" key="3">
    <source>
        <dbReference type="ARBA" id="ARBA00022692"/>
    </source>
</evidence>
<evidence type="ECO:0000256" key="7">
    <source>
        <dbReference type="ARBA" id="ARBA00023294"/>
    </source>
</evidence>
<evidence type="ECO:0000256" key="5">
    <source>
        <dbReference type="ARBA" id="ARBA00022989"/>
    </source>
</evidence>
<dbReference type="Proteomes" id="UP001189624">
    <property type="component" value="Chromosome 4"/>
</dbReference>
<evidence type="ECO:0000256" key="10">
    <source>
        <dbReference type="SAM" id="Phobius"/>
    </source>
</evidence>
<feature type="transmembrane region" description="Helical" evidence="10">
    <location>
        <begin position="405"/>
        <end position="426"/>
    </location>
</feature>
<comment type="similarity">
    <text evidence="9">Belongs to the auxin efflux carrier (TC 2.A.69.2) family.</text>
</comment>
<dbReference type="GO" id="GO:0009734">
    <property type="term" value="P:auxin-activated signaling pathway"/>
    <property type="evidence" value="ECO:0007669"/>
    <property type="project" value="UniProtKB-KW"/>
</dbReference>
<evidence type="ECO:0000256" key="6">
    <source>
        <dbReference type="ARBA" id="ARBA00023136"/>
    </source>
</evidence>
<feature type="transmembrane region" description="Helical" evidence="10">
    <location>
        <begin position="517"/>
        <end position="537"/>
    </location>
</feature>
<keyword evidence="2" id="KW-0813">Transport</keyword>
<evidence type="ECO:0008006" key="13">
    <source>
        <dbReference type="Google" id="ProtNLM"/>
    </source>
</evidence>
<evidence type="ECO:0000256" key="2">
    <source>
        <dbReference type="ARBA" id="ARBA00022448"/>
    </source>
</evidence>
<sequence>MPNLKVLLITVLGSFLAINRLNILSTSAIDSMNTMVYFVFSPALACSSLASTITLKSLIALWFMPFCIVVTVIVGTALGWLLVKITRVPYHLRGLVLGCCAVGNIGNLPLMVVSAICKEKSNPFGDEHSCHENGMAYASLSLALASILVWSFAYNIVRIYSNKEVSSVDKVVELKENPTLASESDPKTMSNANNSVDQHEIETYILPNDGYPIQYCGEEEVNAIPKDNISSYVDWSGLKGEGVKFSLIFGIIVVRNIVLPVLGVATVKGAIHLGLIHHDPLYEFVLLLQFALPPAVAISTSAQLFGSGKGECSIIMLATYSFAAVSLTLWWFMPVSIFVTYIAGTLLGWLLIKTVSVPPHLHGLVLGCCAAGNLASLPLTVVPTICKEENNPFGDEAICHRNGLAFASLSMAVGYTYAWSFTFNIVRIYSPKISNVVKVDESTVNPKSAIESDPENLLKSSCGELIMNGGDTAKPNGGMDQPEFECKVPNGQAKVPGKLKFMKQLKLLAEKINNMKILIAPSTMAAVYIMGVTIGIVPQFRKLLVGDNALLHVVQDTLTMLG</sequence>
<evidence type="ECO:0000256" key="1">
    <source>
        <dbReference type="ARBA" id="ARBA00004477"/>
    </source>
</evidence>
<proteinExistence type="inferred from homology"/>
<feature type="transmembrane region" description="Helical" evidence="10">
    <location>
        <begin position="245"/>
        <end position="264"/>
    </location>
</feature>
<dbReference type="InterPro" id="IPR045033">
    <property type="entry name" value="PILS1/3/4/5/7"/>
</dbReference>
<feature type="transmembrane region" description="Helical" evidence="10">
    <location>
        <begin position="136"/>
        <end position="157"/>
    </location>
</feature>
<feature type="transmembrane region" description="Helical" evidence="10">
    <location>
        <begin position="35"/>
        <end position="53"/>
    </location>
</feature>
<protein>
    <recommendedName>
        <fullName evidence="13">Protein PIN-LIKES 3</fullName>
    </recommendedName>
</protein>
<dbReference type="PANTHER" id="PTHR31651">
    <property type="match status" value="1"/>
</dbReference>
<comment type="subcellular location">
    <subcellularLocation>
        <location evidence="1">Endoplasmic reticulum membrane</location>
        <topology evidence="1">Multi-pass membrane protein</topology>
    </subcellularLocation>
</comment>
<feature type="transmembrane region" description="Helical" evidence="10">
    <location>
        <begin position="95"/>
        <end position="116"/>
    </location>
</feature>
<name>A0AA86VIE4_9FABA</name>
<feature type="transmembrane region" description="Helical" evidence="10">
    <location>
        <begin position="59"/>
        <end position="83"/>
    </location>
</feature>
<accession>A0AA86VIE4</accession>
<comment type="function">
    <text evidence="8">Involved in cellular auxin homeostasis by regulating auxin metabolism. Regulates intracellular auxin accumulation at the endoplasmic reticulum and thus auxin availability for nuclear auxin signaling.</text>
</comment>
<feature type="transmembrane region" description="Helical" evidence="10">
    <location>
        <begin position="6"/>
        <end position="23"/>
    </location>
</feature>
<gene>
    <name evidence="11" type="ORF">AYBTSS11_LOCUS13007</name>
</gene>
<keyword evidence="6 10" id="KW-0472">Membrane</keyword>
<evidence type="ECO:0000256" key="4">
    <source>
        <dbReference type="ARBA" id="ARBA00022824"/>
    </source>
</evidence>
<keyword evidence="7" id="KW-0927">Auxin signaling pathway</keyword>
<dbReference type="GO" id="GO:0005789">
    <property type="term" value="C:endoplasmic reticulum membrane"/>
    <property type="evidence" value="ECO:0007669"/>
    <property type="project" value="UniProtKB-SubCell"/>
</dbReference>
<keyword evidence="12" id="KW-1185">Reference proteome</keyword>
<feature type="transmembrane region" description="Helical" evidence="10">
    <location>
        <begin position="364"/>
        <end position="385"/>
    </location>
</feature>
<keyword evidence="3 10" id="KW-0812">Transmembrane</keyword>
<feature type="transmembrane region" description="Helical" evidence="10">
    <location>
        <begin position="335"/>
        <end position="352"/>
    </location>
</feature>
<evidence type="ECO:0000313" key="12">
    <source>
        <dbReference type="Proteomes" id="UP001189624"/>
    </source>
</evidence>
<evidence type="ECO:0000313" key="11">
    <source>
        <dbReference type="EMBL" id="CAJ1948101.1"/>
    </source>
</evidence>
<dbReference type="Gramene" id="rna-AYBTSS11_LOCUS13007">
    <property type="protein sequence ID" value="CAJ1948101.1"/>
    <property type="gene ID" value="gene-AYBTSS11_LOCUS13007"/>
</dbReference>
<organism evidence="11 12">
    <name type="scientific">Sphenostylis stenocarpa</name>
    <dbReference type="NCBI Taxonomy" id="92480"/>
    <lineage>
        <taxon>Eukaryota</taxon>
        <taxon>Viridiplantae</taxon>
        <taxon>Streptophyta</taxon>
        <taxon>Embryophyta</taxon>
        <taxon>Tracheophyta</taxon>
        <taxon>Spermatophyta</taxon>
        <taxon>Magnoliopsida</taxon>
        <taxon>eudicotyledons</taxon>
        <taxon>Gunneridae</taxon>
        <taxon>Pentapetalae</taxon>
        <taxon>rosids</taxon>
        <taxon>fabids</taxon>
        <taxon>Fabales</taxon>
        <taxon>Fabaceae</taxon>
        <taxon>Papilionoideae</taxon>
        <taxon>50 kb inversion clade</taxon>
        <taxon>NPAAA clade</taxon>
        <taxon>indigoferoid/millettioid clade</taxon>
        <taxon>Phaseoleae</taxon>
        <taxon>Sphenostylis</taxon>
    </lineage>
</organism>
<keyword evidence="4" id="KW-0256">Endoplasmic reticulum</keyword>
<dbReference type="Pfam" id="PF03547">
    <property type="entry name" value="Mem_trans"/>
    <property type="match status" value="2"/>
</dbReference>
<reference evidence="11" key="1">
    <citation type="submission" date="2023-10" db="EMBL/GenBank/DDBJ databases">
        <authorList>
            <person name="Domelevo Entfellner J.-B."/>
        </authorList>
    </citation>
    <scope>NUCLEOTIDE SEQUENCE</scope>
</reference>
<evidence type="ECO:0000256" key="9">
    <source>
        <dbReference type="ARBA" id="ARBA00025752"/>
    </source>
</evidence>
<dbReference type="AlphaFoldDB" id="A0AA86VIE4"/>
<dbReference type="GO" id="GO:0080162">
    <property type="term" value="P:endoplasmic reticulum to cytosol auxin transport"/>
    <property type="evidence" value="ECO:0007669"/>
    <property type="project" value="InterPro"/>
</dbReference>
<keyword evidence="5 10" id="KW-1133">Transmembrane helix</keyword>
<evidence type="ECO:0000256" key="8">
    <source>
        <dbReference type="ARBA" id="ARBA00025100"/>
    </source>
</evidence>
<dbReference type="InterPro" id="IPR004776">
    <property type="entry name" value="Mem_transp_PIN-like"/>
</dbReference>
<dbReference type="EMBL" id="OY731401">
    <property type="protein sequence ID" value="CAJ1948101.1"/>
    <property type="molecule type" value="Genomic_DNA"/>
</dbReference>